<dbReference type="Pfam" id="PF00596">
    <property type="entry name" value="Aldolase_II"/>
    <property type="match status" value="1"/>
</dbReference>
<evidence type="ECO:0000256" key="2">
    <source>
        <dbReference type="ARBA" id="ARBA00023002"/>
    </source>
</evidence>
<reference evidence="4 5" key="1">
    <citation type="submission" date="2016-10" db="EMBL/GenBank/DDBJ databases">
        <authorList>
            <person name="de Groot N.N."/>
        </authorList>
    </citation>
    <scope>NUCLEOTIDE SEQUENCE [LARGE SCALE GENOMIC DNA]</scope>
    <source>
        <strain evidence="4 5">DSM 21799</strain>
    </source>
</reference>
<dbReference type="PRINTS" id="PR00081">
    <property type="entry name" value="GDHRDH"/>
</dbReference>
<dbReference type="Proteomes" id="UP000199183">
    <property type="component" value="Unassembled WGS sequence"/>
</dbReference>
<dbReference type="OrthoDB" id="9774430at2"/>
<keyword evidence="2" id="KW-0560">Oxidoreductase</keyword>
<organism evidence="4 5">
    <name type="scientific">Paramicrobacterium humi</name>
    <dbReference type="NCBI Taxonomy" id="640635"/>
    <lineage>
        <taxon>Bacteria</taxon>
        <taxon>Bacillati</taxon>
        <taxon>Actinomycetota</taxon>
        <taxon>Actinomycetes</taxon>
        <taxon>Micrococcales</taxon>
        <taxon>Microbacteriaceae</taxon>
        <taxon>Paramicrobacterium</taxon>
    </lineage>
</organism>
<dbReference type="STRING" id="640635.SAMN04489806_1354"/>
<dbReference type="Gene3D" id="3.40.50.720">
    <property type="entry name" value="NAD(P)-binding Rossmann-like Domain"/>
    <property type="match status" value="1"/>
</dbReference>
<keyword evidence="5" id="KW-1185">Reference proteome</keyword>
<dbReference type="InterPro" id="IPR036291">
    <property type="entry name" value="NAD(P)-bd_dom_sf"/>
</dbReference>
<comment type="similarity">
    <text evidence="1">Belongs to the short-chain dehydrogenases/reductases (SDR) family.</text>
</comment>
<dbReference type="InterPro" id="IPR001303">
    <property type="entry name" value="Aldolase_II/adducin_N"/>
</dbReference>
<dbReference type="InterPro" id="IPR036409">
    <property type="entry name" value="Aldolase_II/adducin_N_sf"/>
</dbReference>
<dbReference type="InterPro" id="IPR002347">
    <property type="entry name" value="SDR_fam"/>
</dbReference>
<dbReference type="EMBL" id="FNRY01000001">
    <property type="protein sequence ID" value="SEB63403.1"/>
    <property type="molecule type" value="Genomic_DNA"/>
</dbReference>
<sequence>MTDSNAIAEIVRVSRALGSDPSFVLHGGGNTSIKGVSRDVTGAAVDTVWVKGSGWDLATIEAPGFSPLRRERLLEVLACEKLSDEQMVNEIRQASLDASAPTASIEALLHAFLPAQVVLHSHADAIVALTNQADRAQSIEEILGDGVVVLPYIMPGFDLARAVAAAFADGFSGVDALVLSNHGLFTFNDDPDAALARHRELVGRASQALGVSEWGDPGEEEERHGVPADLARFRAELSRVAGRPMIVAQSASLVAAEFASRSDPVERTARGTATPEHVIRTKRQPLVGRDVDAFAEAYRRYVDENRAGRGIVEIDPAPRVVLDPEWGMLTAGSTVKDAAIARDIYLHTMQIIAAADRMSAYSSLDERDTFDIEYWSLEQAKLAKSNVAEFEGEIAIVTGAASGIGRACAQRLLEGGAAVVGIDLNPAVTTAFDSPSWRGVVGDVSDADVLKMAADTAVRDFGGVDVLVIAAGIFPPSAPIAELDDRAWDAALAVNTTAVARALRETHPYLALAPRGGRVVLVSTKNVAAPGPGVAAYSASKTAAAQLARVAALESATDGIRVNSVEPDAVFDTAIWTPELLEKRAANYGLTVDEYKTRNLLKMEVTSRTVADAVAVFAGTALPATTGAHLSVDGGNDRVV</sequence>
<evidence type="ECO:0000313" key="5">
    <source>
        <dbReference type="Proteomes" id="UP000199183"/>
    </source>
</evidence>
<dbReference type="RefSeq" id="WP_091181731.1">
    <property type="nucleotide sequence ID" value="NZ_FNRY01000001.1"/>
</dbReference>
<dbReference type="PANTHER" id="PTHR24321">
    <property type="entry name" value="DEHYDROGENASES, SHORT CHAIN"/>
    <property type="match status" value="1"/>
</dbReference>
<dbReference type="SUPFAM" id="SSF53639">
    <property type="entry name" value="AraD/HMP-PK domain-like"/>
    <property type="match status" value="1"/>
</dbReference>
<dbReference type="SMART" id="SM01007">
    <property type="entry name" value="Aldolase_II"/>
    <property type="match status" value="1"/>
</dbReference>
<dbReference type="Gene3D" id="3.40.225.10">
    <property type="entry name" value="Class II aldolase/adducin N-terminal domain"/>
    <property type="match status" value="1"/>
</dbReference>
<dbReference type="NCBIfam" id="NF006196">
    <property type="entry name" value="PRK08324.2-4"/>
    <property type="match status" value="1"/>
</dbReference>
<gene>
    <name evidence="4" type="ORF">SAMN04489806_1354</name>
</gene>
<dbReference type="PANTHER" id="PTHR24321:SF14">
    <property type="entry name" value="SHORT-CHAIN TYPE DEHYDROGENASE_REDUCTASE BLR2146-RELATED"/>
    <property type="match status" value="1"/>
</dbReference>
<dbReference type="SUPFAM" id="SSF51735">
    <property type="entry name" value="NAD(P)-binding Rossmann-fold domains"/>
    <property type="match status" value="1"/>
</dbReference>
<protein>
    <submittedName>
        <fullName evidence="4">Rhamnose utilisation protein RhaD, predicted bifunctional aldolase and dehydrogenase</fullName>
    </submittedName>
</protein>
<accession>A0A1H4KYA6</accession>
<dbReference type="Pfam" id="PF00106">
    <property type="entry name" value="adh_short"/>
    <property type="match status" value="1"/>
</dbReference>
<dbReference type="GO" id="GO:0016491">
    <property type="term" value="F:oxidoreductase activity"/>
    <property type="evidence" value="ECO:0007669"/>
    <property type="project" value="UniProtKB-KW"/>
</dbReference>
<evidence type="ECO:0000313" key="4">
    <source>
        <dbReference type="EMBL" id="SEB63403.1"/>
    </source>
</evidence>
<evidence type="ECO:0000256" key="1">
    <source>
        <dbReference type="ARBA" id="ARBA00006484"/>
    </source>
</evidence>
<evidence type="ECO:0000259" key="3">
    <source>
        <dbReference type="SMART" id="SM01007"/>
    </source>
</evidence>
<proteinExistence type="inferred from homology"/>
<name>A0A1H4KYA6_9MICO</name>
<feature type="domain" description="Class II aldolase/adducin N-terminal" evidence="3">
    <location>
        <begin position="9"/>
        <end position="209"/>
    </location>
</feature>
<dbReference type="AlphaFoldDB" id="A0A1H4KYA6"/>